<evidence type="ECO:0000259" key="2">
    <source>
        <dbReference type="Pfam" id="PF05065"/>
    </source>
</evidence>
<dbReference type="InterPro" id="IPR024455">
    <property type="entry name" value="Phage_capsid"/>
</dbReference>
<dbReference type="InterPro" id="IPR054612">
    <property type="entry name" value="Phage_capsid-like_C"/>
</dbReference>
<gene>
    <name evidence="3" type="ORF">CRH09_00500</name>
</gene>
<protein>
    <submittedName>
        <fullName evidence="3">Phage major capsid protein</fullName>
    </submittedName>
</protein>
<dbReference type="KEGG" id="ntp:CRH09_00500"/>
<dbReference type="Pfam" id="PF05065">
    <property type="entry name" value="Phage_capsid"/>
    <property type="match status" value="1"/>
</dbReference>
<accession>A0A291RCB6</accession>
<proteinExistence type="predicted"/>
<reference evidence="3 4" key="1">
    <citation type="submission" date="2017-10" db="EMBL/GenBank/DDBJ databases">
        <title>Comparative genomics between pathogenic Norcardia.</title>
        <authorList>
            <person name="Zeng L."/>
        </authorList>
    </citation>
    <scope>NUCLEOTIDE SEQUENCE [LARGE SCALE GENOMIC DNA]</scope>
    <source>
        <strain evidence="3 4">NC_YFY_NT001</strain>
    </source>
</reference>
<evidence type="ECO:0000256" key="1">
    <source>
        <dbReference type="ARBA" id="ARBA00004328"/>
    </source>
</evidence>
<dbReference type="AlphaFoldDB" id="A0A291RCB6"/>
<dbReference type="Proteomes" id="UP000221961">
    <property type="component" value="Chromosome"/>
</dbReference>
<sequence length="319" mass="33496">MAIDRAALGGNNSAVLPDDYSSTVIQLAEQSSAVLSLARREQMSGQVLHQPVMAEAPRAKWVGGDTDKRPAGKAKIDDAVLTARELATIVTIPKTVWNDASIDVFEVISPKIAESIGRAVDEAVLFGINTPAGFPAGGLVGMAEKKTVGGTGADKDTKTHIIEADPKTDLAARIAQAGELLADTGLDITGFASAPGLHWKLRGLRAEGSGVPIYQPALTDGGTPTLYGMPIREVKNGSFDKTKATLIAADWNLITVGVRQDIEAVKSEDAVVDGVSMFETNQIALKVTFRVAAHIAEPYTPIGSDDKTANTAFPAIIVK</sequence>
<evidence type="ECO:0000313" key="4">
    <source>
        <dbReference type="Proteomes" id="UP000221961"/>
    </source>
</evidence>
<dbReference type="GeneID" id="88355922"/>
<dbReference type="SUPFAM" id="SSF56563">
    <property type="entry name" value="Major capsid protein gp5"/>
    <property type="match status" value="1"/>
</dbReference>
<evidence type="ECO:0000313" key="3">
    <source>
        <dbReference type="EMBL" id="ATL64938.1"/>
    </source>
</evidence>
<organism evidence="3 4">
    <name type="scientific">Nocardia terpenica</name>
    <dbReference type="NCBI Taxonomy" id="455432"/>
    <lineage>
        <taxon>Bacteria</taxon>
        <taxon>Bacillati</taxon>
        <taxon>Actinomycetota</taxon>
        <taxon>Actinomycetes</taxon>
        <taxon>Mycobacteriales</taxon>
        <taxon>Nocardiaceae</taxon>
        <taxon>Nocardia</taxon>
    </lineage>
</organism>
<dbReference type="EMBL" id="CP023778">
    <property type="protein sequence ID" value="ATL64938.1"/>
    <property type="molecule type" value="Genomic_DNA"/>
</dbReference>
<feature type="domain" description="Phage capsid-like C-terminal" evidence="2">
    <location>
        <begin position="15"/>
        <end position="297"/>
    </location>
</feature>
<dbReference type="RefSeq" id="WP_098692264.1">
    <property type="nucleotide sequence ID" value="NZ_CP023778.1"/>
</dbReference>
<comment type="subcellular location">
    <subcellularLocation>
        <location evidence="1">Virion</location>
    </subcellularLocation>
</comment>
<dbReference type="NCBIfam" id="TIGR01554">
    <property type="entry name" value="major_cap_HK97"/>
    <property type="match status" value="1"/>
</dbReference>
<name>A0A291RCB6_9NOCA</name>